<proteinExistence type="predicted"/>
<dbReference type="Proteomes" id="UP000326582">
    <property type="component" value="Chromosome 3"/>
</dbReference>
<accession>A0ACD0WIY5</accession>
<name>A0ACD0WIY5_CLALS</name>
<organism evidence="1 2">
    <name type="scientific">Clavispora lusitaniae</name>
    <name type="common">Candida lusitaniae</name>
    <dbReference type="NCBI Taxonomy" id="36911"/>
    <lineage>
        <taxon>Eukaryota</taxon>
        <taxon>Fungi</taxon>
        <taxon>Dikarya</taxon>
        <taxon>Ascomycota</taxon>
        <taxon>Saccharomycotina</taxon>
        <taxon>Pichiomycetes</taxon>
        <taxon>Metschnikowiaceae</taxon>
        <taxon>Clavispora</taxon>
    </lineage>
</organism>
<evidence type="ECO:0000313" key="1">
    <source>
        <dbReference type="EMBL" id="QFZ27497.1"/>
    </source>
</evidence>
<sequence>MDATGRYPSAIVSPSILLLSSFYFLFFSSFLLLFFSSSSLSFFLLPSSSLSSFSFFAQQLLLCCTAPPFFCSAIPLPKHLARLWRPRKPRSSSKLALLRAVYKDYRALRTSPWRLPRTLEKEKRPSQRDWMALRSVPAPRDRSDDSLQRLQRKGFGHNDASSTSLARSEALSGRPGLFSENEGRESPEPNKKSENNGTGSDPRNGKTDSNNTNNYTNNNNHNYTNNYTNYNYSNSHISNSSAGSESNYVSAKSAPDRASHVPRSDASDLSESEPSLSGRENLSPEAPSRRQRLWGMARAARDTYIPRLASSVSALASGRSDDLIPRGSTITLFPTYSRRTPGGYVVSVRGWVWCPGVMSRKNRLILSLARQIVRSQGAAAAQAVSQLENPALRQDSVSETPDTESISSVPPVPPSRGESDVLVRDRLAPFLARSVSAAGVSVLVGAASPTEGRLVEVSTVTDANGHFEADVEVSYEPSVVRVAAQEDEEVTAFQEVCVLEDRGLGIISDIDDTVKVTGVVGDKRELMSRLLAGDIGSWNIPRVVEWYKAWARQADVSFHYVSNSPWQLFALIQQYFDTVGLPPGSIHLKQYTGNIISSLMEPSSSRKRKSLFQVVAHFPHKTFVCVGDSGEQDLEAYADLAASYPGRISAIYIRMVPGSVSDVDDALVLAELRRMIRTADMSDSSKTESTDTQASQLQPVRSSSTSTAPKRLSSDSSSSKPKPPMVPRKPQALRAEKIPPLPERKYLGHAATDSALELRATPPPPPPPRRRTTMPQSPDIRTGEYRNSYDTLQQLYGLDEFNELEDFDKRGALWLQRIADVLEELKGTGTRLFLFEDDDEECFEQAVKLVSRLSEKCN</sequence>
<gene>
    <name evidence="1" type="ORF">EJF14_30468</name>
</gene>
<reference evidence="2" key="1">
    <citation type="journal article" date="2019" name="MBio">
        <title>Comparative genomics for the elucidation of multidrug resistance (MDR) in Candida lusitaniae.</title>
        <authorList>
            <person name="Kannan A."/>
            <person name="Asner S.A."/>
            <person name="Trachsel E."/>
            <person name="Kelly S."/>
            <person name="Parker J."/>
            <person name="Sanglard D."/>
        </authorList>
    </citation>
    <scope>NUCLEOTIDE SEQUENCE [LARGE SCALE GENOMIC DNA]</scope>
    <source>
        <strain evidence="2">P1</strain>
    </source>
</reference>
<keyword evidence="2" id="KW-1185">Reference proteome</keyword>
<dbReference type="EMBL" id="CP038486">
    <property type="protein sequence ID" value="QFZ27497.1"/>
    <property type="molecule type" value="Genomic_DNA"/>
</dbReference>
<evidence type="ECO:0000313" key="2">
    <source>
        <dbReference type="Proteomes" id="UP000326582"/>
    </source>
</evidence>
<protein>
    <submittedName>
        <fullName evidence="1">Phosphatidate phosphatase</fullName>
    </submittedName>
</protein>